<reference evidence="1" key="1">
    <citation type="submission" date="2013-08" db="EMBL/GenBank/DDBJ databases">
        <authorList>
            <person name="Mendez C."/>
            <person name="Richter M."/>
            <person name="Ferrer M."/>
            <person name="Sanchez J."/>
        </authorList>
    </citation>
    <scope>NUCLEOTIDE SEQUENCE</scope>
</reference>
<dbReference type="GO" id="GO:0008240">
    <property type="term" value="F:tripeptidyl-peptidase activity"/>
    <property type="evidence" value="ECO:0007669"/>
    <property type="project" value="TreeGrafter"/>
</dbReference>
<name>T1BES9_9ZZZZ</name>
<dbReference type="InterPro" id="IPR036852">
    <property type="entry name" value="Peptidase_S8/S53_dom_sf"/>
</dbReference>
<dbReference type="SUPFAM" id="SSF52743">
    <property type="entry name" value="Subtilisin-like"/>
    <property type="match status" value="1"/>
</dbReference>
<dbReference type="GO" id="GO:0004252">
    <property type="term" value="F:serine-type endopeptidase activity"/>
    <property type="evidence" value="ECO:0007669"/>
    <property type="project" value="InterPro"/>
</dbReference>
<sequence length="224" mass="23356">MNAAFGVELLRFEYPGGTYRGLLGAVQLPQELHDIIVAVLGLDTRPQARPHFRRCAGPKPRRSRAATPPARSFTAVQIASLYQFPAGSGQGECVALLELGGGYRPQDLQTYFGALGLPLPDVTAVSVDHAVNAPIGDPNSADGEVMLDIEVAGAVAPAAKIAVYFAPNTDAGFLNAVTTAVHDPVNQPAVLSISWGGPESSWTPQAMTALDQALQAAAMLGVTV</sequence>
<dbReference type="AlphaFoldDB" id="T1BES9"/>
<dbReference type="InterPro" id="IPR050819">
    <property type="entry name" value="Tripeptidyl-peptidase_I"/>
</dbReference>
<dbReference type="PANTHER" id="PTHR14218:SF15">
    <property type="entry name" value="TRIPEPTIDYL-PEPTIDASE 1"/>
    <property type="match status" value="1"/>
</dbReference>
<proteinExistence type="predicted"/>
<protein>
    <submittedName>
        <fullName evidence="1">Peptidase S53 propeptide</fullName>
    </submittedName>
</protein>
<dbReference type="GO" id="GO:0006508">
    <property type="term" value="P:proteolysis"/>
    <property type="evidence" value="ECO:0007669"/>
    <property type="project" value="InterPro"/>
</dbReference>
<accession>T1BES9</accession>
<feature type="non-terminal residue" evidence="1">
    <location>
        <position position="224"/>
    </location>
</feature>
<reference evidence="1" key="2">
    <citation type="journal article" date="2014" name="ISME J.">
        <title>Microbial stratification in low pH oxic and suboxic macroscopic growths along an acid mine drainage.</title>
        <authorList>
            <person name="Mendez-Garcia C."/>
            <person name="Mesa V."/>
            <person name="Sprenger R.R."/>
            <person name="Richter M."/>
            <person name="Diez M.S."/>
            <person name="Solano J."/>
            <person name="Bargiela R."/>
            <person name="Golyshina O.V."/>
            <person name="Manteca A."/>
            <person name="Ramos J.L."/>
            <person name="Gallego J.R."/>
            <person name="Llorente I."/>
            <person name="Martins Dos Santos V.A."/>
            <person name="Jensen O.N."/>
            <person name="Pelaez A.I."/>
            <person name="Sanchez J."/>
            <person name="Ferrer M."/>
        </authorList>
    </citation>
    <scope>NUCLEOTIDE SEQUENCE</scope>
</reference>
<dbReference type="PANTHER" id="PTHR14218">
    <property type="entry name" value="PROTEASE S8 TRIPEPTIDYL PEPTIDASE I CLN2"/>
    <property type="match status" value="1"/>
</dbReference>
<comment type="caution">
    <text evidence="1">The sequence shown here is derived from an EMBL/GenBank/DDBJ whole genome shotgun (WGS) entry which is preliminary data.</text>
</comment>
<evidence type="ECO:0000313" key="1">
    <source>
        <dbReference type="EMBL" id="EQD67028.1"/>
    </source>
</evidence>
<dbReference type="SUPFAM" id="SSF54897">
    <property type="entry name" value="Protease propeptides/inhibitors"/>
    <property type="match status" value="1"/>
</dbReference>
<gene>
    <name evidence="1" type="ORF">B1A_07874</name>
</gene>
<dbReference type="EMBL" id="AUZX01005639">
    <property type="protein sequence ID" value="EQD67028.1"/>
    <property type="molecule type" value="Genomic_DNA"/>
</dbReference>
<dbReference type="Gene3D" id="3.40.50.200">
    <property type="entry name" value="Peptidase S8/S53 domain"/>
    <property type="match status" value="1"/>
</dbReference>
<organism evidence="1">
    <name type="scientific">mine drainage metagenome</name>
    <dbReference type="NCBI Taxonomy" id="410659"/>
    <lineage>
        <taxon>unclassified sequences</taxon>
        <taxon>metagenomes</taxon>
        <taxon>ecological metagenomes</taxon>
    </lineage>
</organism>